<dbReference type="AlphaFoldDB" id="A0A6S6W2S0"/>
<feature type="coiled-coil region" evidence="1">
    <location>
        <begin position="10"/>
        <end position="58"/>
    </location>
</feature>
<sequence>MSADRTDACIARLNAELAASNEENVEVIKRAGRLMNEKERLEEKVAKIEEQYTCLLEQTIGLMGNKVKHLKGAEKMLIPKPQKRLVVCIYCYMRDLPCDRGTPCRNCTKVVHTCKRAMCIDFMTGTCHKRICNRAHEEDTEHYRNIVHAGHVQKVKNKNKQTKKRAMRR</sequence>
<dbReference type="PROSITE" id="PS50103">
    <property type="entry name" value="ZF_C3H1"/>
    <property type="match status" value="1"/>
</dbReference>
<organism evidence="3 4">
    <name type="scientific">Pyrenophora teres f. teres</name>
    <dbReference type="NCBI Taxonomy" id="97479"/>
    <lineage>
        <taxon>Eukaryota</taxon>
        <taxon>Fungi</taxon>
        <taxon>Dikarya</taxon>
        <taxon>Ascomycota</taxon>
        <taxon>Pezizomycotina</taxon>
        <taxon>Dothideomycetes</taxon>
        <taxon>Pleosporomycetidae</taxon>
        <taxon>Pleosporales</taxon>
        <taxon>Pleosporineae</taxon>
        <taxon>Pleosporaceae</taxon>
        <taxon>Pyrenophora</taxon>
    </lineage>
</organism>
<accession>A0A6S6W2S0</accession>
<proteinExistence type="predicted"/>
<protein>
    <submittedName>
        <fullName evidence="3">Uncharacterized protein</fullName>
    </submittedName>
</protein>
<dbReference type="EMBL" id="HG992980">
    <property type="protein sequence ID" value="CAE7033849.1"/>
    <property type="molecule type" value="Genomic_DNA"/>
</dbReference>
<evidence type="ECO:0000256" key="2">
    <source>
        <dbReference type="SAM" id="MobiDB-lite"/>
    </source>
</evidence>
<evidence type="ECO:0000256" key="1">
    <source>
        <dbReference type="SAM" id="Coils"/>
    </source>
</evidence>
<evidence type="ECO:0000313" key="3">
    <source>
        <dbReference type="EMBL" id="CAE7033849.1"/>
    </source>
</evidence>
<reference evidence="3" key="1">
    <citation type="submission" date="2021-02" db="EMBL/GenBank/DDBJ databases">
        <authorList>
            <person name="Syme A R."/>
            <person name="Syme A R."/>
            <person name="Moolhuijzen P."/>
        </authorList>
    </citation>
    <scope>NUCLEOTIDE SEQUENCE</scope>
    <source>
        <strain evidence="3">W1-1</strain>
    </source>
</reference>
<name>A0A6S6W2S0_9PLEO</name>
<keyword evidence="1" id="KW-0175">Coiled coil</keyword>
<feature type="region of interest" description="Disordered" evidence="2">
    <location>
        <begin position="150"/>
        <end position="169"/>
    </location>
</feature>
<dbReference type="Proteomes" id="UP000472372">
    <property type="component" value="Chromosome 4"/>
</dbReference>
<dbReference type="InterPro" id="IPR000571">
    <property type="entry name" value="Znf_CCCH"/>
</dbReference>
<gene>
    <name evidence="3" type="ORF">PTTW11_05294</name>
</gene>
<dbReference type="GO" id="GO:0046872">
    <property type="term" value="F:metal ion binding"/>
    <property type="evidence" value="ECO:0007669"/>
    <property type="project" value="InterPro"/>
</dbReference>
<evidence type="ECO:0000313" key="4">
    <source>
        <dbReference type="Proteomes" id="UP000472372"/>
    </source>
</evidence>
<feature type="compositionally biased region" description="Basic residues" evidence="2">
    <location>
        <begin position="151"/>
        <end position="169"/>
    </location>
</feature>